<proteinExistence type="predicted"/>
<dbReference type="Gene3D" id="2.40.30.130">
    <property type="match status" value="1"/>
</dbReference>
<evidence type="ECO:0000256" key="3">
    <source>
        <dbReference type="ARBA" id="ARBA00022723"/>
    </source>
</evidence>
<evidence type="ECO:0000256" key="4">
    <source>
        <dbReference type="ARBA" id="ARBA00022833"/>
    </source>
</evidence>
<dbReference type="InterPro" id="IPR009000">
    <property type="entry name" value="Transl_B-barrel_sf"/>
</dbReference>
<dbReference type="SUPFAM" id="SSF55186">
    <property type="entry name" value="ThrRS/AlaRS common domain"/>
    <property type="match status" value="1"/>
</dbReference>
<dbReference type="GO" id="GO:0004813">
    <property type="term" value="F:alanine-tRNA ligase activity"/>
    <property type="evidence" value="ECO:0007669"/>
    <property type="project" value="UniProtKB-EC"/>
</dbReference>
<dbReference type="GO" id="GO:0046872">
    <property type="term" value="F:metal ion binding"/>
    <property type="evidence" value="ECO:0007669"/>
    <property type="project" value="UniProtKB-KW"/>
</dbReference>
<dbReference type="InterPro" id="IPR051335">
    <property type="entry name" value="Alanyl-tRNA_Editing_Enzymes"/>
</dbReference>
<evidence type="ECO:0000313" key="7">
    <source>
        <dbReference type="EMBL" id="SPE06774.1"/>
    </source>
</evidence>
<keyword evidence="9" id="KW-1185">Reference proteome</keyword>
<dbReference type="InterPro" id="IPR012947">
    <property type="entry name" value="tRNA_SAD"/>
</dbReference>
<dbReference type="GO" id="GO:0005524">
    <property type="term" value="F:ATP binding"/>
    <property type="evidence" value="ECO:0007669"/>
    <property type="project" value="InterPro"/>
</dbReference>
<name>A0A2N9K868_9LACO</name>
<sequence>MLEKLLYLEQSDLTEFRTNIKKVNGNLVEFENTIIYPGGGGQPMDHANIIQNNKEFSVLEAKQEQSTIVYTLDGQLDPLKSVIQKINKIDRKQKTQYHTLLHVIAAVASQKYACKVSSSKIYDDHARIELLFPTSTKKNEFDKNIFWSAIQKVLSSNHPVTKKIISRENIGNENSKVRTVVSLIPKEIEMIRIVTIDDLDTEACAGTHVSNTNKISKNLIFTTQSKGSKKIRVKIEIIS</sequence>
<accession>A0A2N9K868</accession>
<evidence type="ECO:0000313" key="8">
    <source>
        <dbReference type="Proteomes" id="UP000237923"/>
    </source>
</evidence>
<dbReference type="Pfam" id="PF07973">
    <property type="entry name" value="tRNA_SAD"/>
    <property type="match status" value="1"/>
</dbReference>
<evidence type="ECO:0000313" key="9">
    <source>
        <dbReference type="Proteomes" id="UP000239237"/>
    </source>
</evidence>
<feature type="domain" description="Threonyl/alanyl tRNA synthetase SAD" evidence="5">
    <location>
        <begin position="191"/>
        <end position="234"/>
    </location>
</feature>
<dbReference type="Gene3D" id="3.30.980.10">
    <property type="entry name" value="Threonyl-trna Synthetase, Chain A, domain 2"/>
    <property type="match status" value="1"/>
</dbReference>
<dbReference type="EMBL" id="OKQR01000001">
    <property type="protein sequence ID" value="SPD91549.1"/>
    <property type="molecule type" value="Genomic_DNA"/>
</dbReference>
<keyword evidence="7" id="KW-0436">Ligase</keyword>
<reference evidence="7 8" key="1">
    <citation type="submission" date="2018-02" db="EMBL/GenBank/DDBJ databases">
        <authorList>
            <person name="Cohen D.B."/>
            <person name="Kent A.D."/>
        </authorList>
    </citation>
    <scope>NUCLEOTIDE SEQUENCE [LARGE SCALE GENOMIC DNA]</scope>
    <source>
        <strain evidence="7 8">CECT 9216</strain>
    </source>
</reference>
<evidence type="ECO:0000256" key="2">
    <source>
        <dbReference type="ARBA" id="ARBA00022490"/>
    </source>
</evidence>
<comment type="cofactor">
    <cofactor evidence="1">
        <name>Zn(2+)</name>
        <dbReference type="ChEBI" id="CHEBI:29105"/>
    </cofactor>
</comment>
<reference evidence="6 9" key="2">
    <citation type="submission" date="2018-02" db="EMBL/GenBank/DDBJ databases">
        <authorList>
            <person name="Rodrigo-Torres L."/>
            <person name="Arahal R. D."/>
            <person name="Lucena T."/>
        </authorList>
    </citation>
    <scope>NUCLEOTIDE SEQUENCE [LARGE SCALE GENOMIC DNA]</scope>
    <source>
        <strain evidence="6 9">CECT 8486</strain>
    </source>
</reference>
<dbReference type="EMBL" id="OKQU01000001">
    <property type="protein sequence ID" value="SPE06774.1"/>
    <property type="molecule type" value="Genomic_DNA"/>
</dbReference>
<keyword evidence="3" id="KW-0479">Metal-binding</keyword>
<evidence type="ECO:0000259" key="5">
    <source>
        <dbReference type="SMART" id="SM00863"/>
    </source>
</evidence>
<gene>
    <name evidence="7" type="primary">alaS_1</name>
    <name evidence="6" type="ORF">LES8486_00530</name>
    <name evidence="7" type="ORF">LES9216_00677</name>
</gene>
<evidence type="ECO:0000313" key="6">
    <source>
        <dbReference type="EMBL" id="SPD91549.1"/>
    </source>
</evidence>
<dbReference type="InterPro" id="IPR018163">
    <property type="entry name" value="Thr/Ala-tRNA-synth_IIc_edit"/>
</dbReference>
<dbReference type="EC" id="6.1.1.7" evidence="7"/>
<dbReference type="AlphaFoldDB" id="A0A2N9K868"/>
<dbReference type="Proteomes" id="UP000239237">
    <property type="component" value="Unassembled WGS sequence"/>
</dbReference>
<dbReference type="GO" id="GO:0043039">
    <property type="term" value="P:tRNA aminoacylation"/>
    <property type="evidence" value="ECO:0007669"/>
    <property type="project" value="InterPro"/>
</dbReference>
<dbReference type="PANTHER" id="PTHR43462:SF1">
    <property type="entry name" value="ALANYL-TRNA EDITING PROTEIN AARSD1"/>
    <property type="match status" value="1"/>
</dbReference>
<dbReference type="PANTHER" id="PTHR43462">
    <property type="entry name" value="ALANYL-TRNA EDITING PROTEIN"/>
    <property type="match status" value="1"/>
</dbReference>
<protein>
    <submittedName>
        <fullName evidence="7">Alanine--tRNA ligase</fullName>
        <ecNumber evidence="7">6.1.1.7</ecNumber>
    </submittedName>
</protein>
<dbReference type="Proteomes" id="UP000237923">
    <property type="component" value="Unassembled WGS sequence"/>
</dbReference>
<dbReference type="GO" id="GO:0002161">
    <property type="term" value="F:aminoacyl-tRNA deacylase activity"/>
    <property type="evidence" value="ECO:0007669"/>
    <property type="project" value="UniProtKB-ARBA"/>
</dbReference>
<dbReference type="RefSeq" id="WP_105299629.1">
    <property type="nucleotide sequence ID" value="NZ_CAURUR010000002.1"/>
</dbReference>
<organism evidence="7 8">
    <name type="scientific">Leuconostoc suionicum</name>
    <dbReference type="NCBI Taxonomy" id="1511761"/>
    <lineage>
        <taxon>Bacteria</taxon>
        <taxon>Bacillati</taxon>
        <taxon>Bacillota</taxon>
        <taxon>Bacilli</taxon>
        <taxon>Lactobacillales</taxon>
        <taxon>Lactobacillaceae</taxon>
        <taxon>Leuconostoc</taxon>
    </lineage>
</organism>
<dbReference type="SMART" id="SM00863">
    <property type="entry name" value="tRNA_SAD"/>
    <property type="match status" value="1"/>
</dbReference>
<dbReference type="SUPFAM" id="SSF50447">
    <property type="entry name" value="Translation proteins"/>
    <property type="match status" value="1"/>
</dbReference>
<evidence type="ECO:0000256" key="1">
    <source>
        <dbReference type="ARBA" id="ARBA00001947"/>
    </source>
</evidence>
<keyword evidence="4" id="KW-0862">Zinc</keyword>
<keyword evidence="2" id="KW-0963">Cytoplasm</keyword>